<name>A0ACC1PYI5_9APHY</name>
<keyword evidence="2" id="KW-1185">Reference proteome</keyword>
<proteinExistence type="predicted"/>
<dbReference type="Proteomes" id="UP001144978">
    <property type="component" value="Unassembled WGS sequence"/>
</dbReference>
<gene>
    <name evidence="1" type="ORF">NUW54_g4674</name>
</gene>
<evidence type="ECO:0000313" key="1">
    <source>
        <dbReference type="EMBL" id="KAJ3004732.1"/>
    </source>
</evidence>
<evidence type="ECO:0000313" key="2">
    <source>
        <dbReference type="Proteomes" id="UP001144978"/>
    </source>
</evidence>
<organism evidence="1 2">
    <name type="scientific">Trametes sanguinea</name>
    <dbReference type="NCBI Taxonomy" id="158606"/>
    <lineage>
        <taxon>Eukaryota</taxon>
        <taxon>Fungi</taxon>
        <taxon>Dikarya</taxon>
        <taxon>Basidiomycota</taxon>
        <taxon>Agaricomycotina</taxon>
        <taxon>Agaricomycetes</taxon>
        <taxon>Polyporales</taxon>
        <taxon>Polyporaceae</taxon>
        <taxon>Trametes</taxon>
    </lineage>
</organism>
<reference evidence="1" key="1">
    <citation type="submission" date="2022-08" db="EMBL/GenBank/DDBJ databases">
        <title>Genome Sequence of Pycnoporus sanguineus.</title>
        <authorList>
            <person name="Buettner E."/>
        </authorList>
    </citation>
    <scope>NUCLEOTIDE SEQUENCE</scope>
    <source>
        <strain evidence="1">CG-C14</strain>
    </source>
</reference>
<accession>A0ACC1PYI5</accession>
<dbReference type="EMBL" id="JANSHE010001084">
    <property type="protein sequence ID" value="KAJ3004732.1"/>
    <property type="molecule type" value="Genomic_DNA"/>
</dbReference>
<comment type="caution">
    <text evidence="1">The sequence shown here is derived from an EMBL/GenBank/DDBJ whole genome shotgun (WGS) entry which is preliminary data.</text>
</comment>
<sequence length="406" mass="44136">MTPQRELCRPTESGENKNKDMAAPTGAVSVVKSEKTDGANMFVAHRRPRALVVPGALTEADGVVTLEVPVSNTTRSLVTSCFCCAVTLPETIGPPRPDALGAWMPVPCGVVYRIDASSSNSLVTQRRKMRCDGQRPACNQCQKADRADDCEYMDGPGLTQNQMLENEVIELERRIHSISSNSAPLILHDPYAIWNAAQRSAQNNSDPMRALVQQFVQHATEFGFFLHIHRFLDKVFASGAAPSNSLRILLNVMYLVGAKLSNNPQVQAQEQAYLRRGRCRFRGCGVKRCGHQQVLCPAQPDKHRGAHCVSLSSFDSCSLSALQRLGGFNPASFHYGIVGQLGGRDWQLSAEDLNGAAFDDGTCLGNIIGLDLPSASNQWILGTNFLHGVYAAFSLDDMAVGFATPT</sequence>
<protein>
    <submittedName>
        <fullName evidence="1">Uncharacterized protein</fullName>
    </submittedName>
</protein>